<evidence type="ECO:0000256" key="1">
    <source>
        <dbReference type="SAM" id="MobiDB-lite"/>
    </source>
</evidence>
<evidence type="ECO:0000313" key="2">
    <source>
        <dbReference type="EMBL" id="RSL44884.1"/>
    </source>
</evidence>
<dbReference type="Gene3D" id="3.40.50.300">
    <property type="entry name" value="P-loop containing nucleotide triphosphate hydrolases"/>
    <property type="match status" value="1"/>
</dbReference>
<accession>A0A428NVP1</accession>
<organism evidence="2 3">
    <name type="scientific">Fusarium duplospermum</name>
    <dbReference type="NCBI Taxonomy" id="1325734"/>
    <lineage>
        <taxon>Eukaryota</taxon>
        <taxon>Fungi</taxon>
        <taxon>Dikarya</taxon>
        <taxon>Ascomycota</taxon>
        <taxon>Pezizomycotina</taxon>
        <taxon>Sordariomycetes</taxon>
        <taxon>Hypocreomycetidae</taxon>
        <taxon>Hypocreales</taxon>
        <taxon>Nectriaceae</taxon>
        <taxon>Fusarium</taxon>
        <taxon>Fusarium solani species complex</taxon>
    </lineage>
</organism>
<keyword evidence="3" id="KW-1185">Reference proteome</keyword>
<dbReference type="OrthoDB" id="5100009at2759"/>
<reference evidence="2 3" key="1">
    <citation type="submission" date="2017-06" db="EMBL/GenBank/DDBJ databases">
        <title>Comparative genomic analysis of Ambrosia Fusariam Clade fungi.</title>
        <authorList>
            <person name="Stajich J.E."/>
            <person name="Carrillo J."/>
            <person name="Kijimoto T."/>
            <person name="Eskalen A."/>
            <person name="O'Donnell K."/>
            <person name="Kasson M."/>
        </authorList>
    </citation>
    <scope>NUCLEOTIDE SEQUENCE [LARGE SCALE GENOMIC DNA]</scope>
    <source>
        <strain evidence="2 3">NRRL62584</strain>
    </source>
</reference>
<protein>
    <recommendedName>
        <fullName evidence="4">Helicase C-terminal domain-containing protein</fullName>
    </recommendedName>
</protein>
<dbReference type="Proteomes" id="UP000288168">
    <property type="component" value="Unassembled WGS sequence"/>
</dbReference>
<gene>
    <name evidence="2" type="ORF">CEP54_014496</name>
</gene>
<dbReference type="EMBL" id="NKCI01000278">
    <property type="protein sequence ID" value="RSL44884.1"/>
    <property type="molecule type" value="Genomic_DNA"/>
</dbReference>
<evidence type="ECO:0000313" key="3">
    <source>
        <dbReference type="Proteomes" id="UP000288168"/>
    </source>
</evidence>
<dbReference type="STRING" id="1325734.A0A428NVP1"/>
<dbReference type="SUPFAM" id="SSF52540">
    <property type="entry name" value="P-loop containing nucleoside triphosphate hydrolases"/>
    <property type="match status" value="1"/>
</dbReference>
<proteinExistence type="predicted"/>
<dbReference type="AlphaFoldDB" id="A0A428NVP1"/>
<feature type="region of interest" description="Disordered" evidence="1">
    <location>
        <begin position="111"/>
        <end position="180"/>
    </location>
</feature>
<sequence length="901" mass="99982">MHSLESLLTRASEVFGGRRVISFQARLPGDPVTYDICDDEDYVTFLTRYALELGRDDAQSQDITLPSLCARLAPDEPDIDATDMAETASLVSSGLVMPSVEADDTVVEAQDAGDEVQPIDPVDTRNDEDDQSLTNHASAPGGTNRVDDIIYISDDSLDDEGSATGGQVSSADLGQDPIGSTEHVDPGQGVLGHLRRLNSLPVESVPEFARMFCLDPSSITPQTEKRLPGTRLPLRFSQLAYLFRVVTSARDHPDLRGHYNADTMASGKTIATLARAVFTRMSQQIDDHIDNNPHLHCAPDTDEPHSRCPLGDAFGIQCLCESDNPIRNFARSTARGVDIQVCPKGLEQNWLEQWKAYVDPTYTEPNHPFYGQVVLHGYTIGDGYHLSPINASSPPLRAGELLLDVTVKSDSKNAIRLEGIRKPTTFDDLLGMAALEDEQRAYLDWAGRPSPWSGRPLKVYVKQKGSKVRPIDVVTPARLAPRSITFDEYNLYQGVGSNLHKATISICRRPQPSGQAAPWVYFLSGTPANKSVADFYASYSIIQSDREKRKLFEDATRRLDRCRTRHSSDHDQAETQAAMVAVRDMISSWLTARGEGSPILDGNITTSRSPPKCFDLTFDTPLMYQEGYERLLLLAQEEIAQDPSFNIQKFRDTFTSINIMLRGATLSGFMSSWIDGHIPWRSDDVKADLQPEGKGLYEFHIGEYTKHDEMFSALSNIINNASRGIVEHERERQYTSTRAPLHAILFTAFPAVAAGVFHYINQKCQPFAEAKLVIASHQPRERESLISRLAKRAAEIRVSGESKSIIVVTTFNVLSTGRNDLVFANIVLKLGEPWTNAVTEQAIGRIDRPGQHQPTFVFDFIRKDNEAEALVRARNQNRKVILGENLSNNRLLSAIDPNVSS</sequence>
<comment type="caution">
    <text evidence="2">The sequence shown here is derived from an EMBL/GenBank/DDBJ whole genome shotgun (WGS) entry which is preliminary data.</text>
</comment>
<evidence type="ECO:0008006" key="4">
    <source>
        <dbReference type="Google" id="ProtNLM"/>
    </source>
</evidence>
<name>A0A428NVP1_9HYPO</name>
<dbReference type="InterPro" id="IPR027417">
    <property type="entry name" value="P-loop_NTPase"/>
</dbReference>